<gene>
    <name evidence="2" type="ORF">BN869_000009971_1</name>
</gene>
<reference evidence="2" key="1">
    <citation type="submission" date="2015-01" db="EMBL/GenBank/DDBJ databases">
        <authorList>
            <person name="Durling Mikael"/>
        </authorList>
    </citation>
    <scope>NUCLEOTIDE SEQUENCE</scope>
</reference>
<accession>A0A0B7K915</accession>
<feature type="compositionally biased region" description="Polar residues" evidence="1">
    <location>
        <begin position="499"/>
        <end position="517"/>
    </location>
</feature>
<name>A0A0B7K915_BIOOC</name>
<sequence>MSFCKGGGYERLWDEGQNPRSQPEHDQNLMPDENFGLPYDCYSASLSSGSGLETAAPSPGTDFSPDLRAMPPMSDLALDNLGDLYIRSLSDPAIHHGHKFESTVMNPQYPPYIEDCSLHPAHQPTVMCNGPYHPRTQSLDSCLSASMMPAGSGVDYLNEVMAPAQPRRMEGNGQFERANGLNDLGSNKEQNIKIPQGTKTEDSTSTSGAISKIPEEEATPVKAEVKEEIVLQIKDKSDVAQKKRKRSQNDSISEESTEELLFACPLYRKYPLQNMDCVNRKLTRIRDVKQHLLRRHLAYRCPICNIPLPSAARKEEHILERNCIPAESAERFGPDGITQEVHDILKKRSHRGKPPTIKWYEVWEIIFGDTNREERPFLGPMMEETAKLMRDVWDKESSSIVRDVVLDVGDNQNQTEQHMEAMMAMFEKVQDRFKTRIHELTSREPTSEKSSPVMAASQTLAKAKNSSNKPNIENTGIVSPQPDGGDHTPKTEESGIPSLPSSSGDTMSHYTLSSPNDAKQGRAQSGLKGQASWPATSQASLDKNGSPRSVYSMASLTRFDFLKAFTVEPERRNYGSVDTPS</sequence>
<evidence type="ECO:0000256" key="1">
    <source>
        <dbReference type="SAM" id="MobiDB-lite"/>
    </source>
</evidence>
<dbReference type="PANTHER" id="PTHR38166:SF1">
    <property type="entry name" value="C2H2-TYPE DOMAIN-CONTAINING PROTEIN"/>
    <property type="match status" value="1"/>
</dbReference>
<dbReference type="PANTHER" id="PTHR38166">
    <property type="entry name" value="C2H2-TYPE DOMAIN-CONTAINING PROTEIN-RELATED"/>
    <property type="match status" value="1"/>
</dbReference>
<feature type="compositionally biased region" description="Basic and acidic residues" evidence="1">
    <location>
        <begin position="484"/>
        <end position="493"/>
    </location>
</feature>
<proteinExistence type="predicted"/>
<dbReference type="AlphaFoldDB" id="A0A0B7K915"/>
<organism evidence="2">
    <name type="scientific">Bionectria ochroleuca</name>
    <name type="common">Gliocladium roseum</name>
    <dbReference type="NCBI Taxonomy" id="29856"/>
    <lineage>
        <taxon>Eukaryota</taxon>
        <taxon>Fungi</taxon>
        <taxon>Dikarya</taxon>
        <taxon>Ascomycota</taxon>
        <taxon>Pezizomycotina</taxon>
        <taxon>Sordariomycetes</taxon>
        <taxon>Hypocreomycetidae</taxon>
        <taxon>Hypocreales</taxon>
        <taxon>Bionectriaceae</taxon>
        <taxon>Clonostachys</taxon>
    </lineage>
</organism>
<protein>
    <recommendedName>
        <fullName evidence="3">C2H2-type domain-containing protein</fullName>
    </recommendedName>
</protein>
<evidence type="ECO:0000313" key="2">
    <source>
        <dbReference type="EMBL" id="CEO53913.1"/>
    </source>
</evidence>
<feature type="compositionally biased region" description="Polar residues" evidence="1">
    <location>
        <begin position="456"/>
        <end position="478"/>
    </location>
</feature>
<evidence type="ECO:0008006" key="3">
    <source>
        <dbReference type="Google" id="ProtNLM"/>
    </source>
</evidence>
<feature type="region of interest" description="Disordered" evidence="1">
    <location>
        <begin position="181"/>
        <end position="219"/>
    </location>
</feature>
<feature type="compositionally biased region" description="Polar residues" evidence="1">
    <location>
        <begin position="533"/>
        <end position="549"/>
    </location>
</feature>
<feature type="region of interest" description="Disordered" evidence="1">
    <location>
        <begin position="1"/>
        <end position="32"/>
    </location>
</feature>
<feature type="region of interest" description="Disordered" evidence="1">
    <location>
        <begin position="441"/>
        <end position="549"/>
    </location>
</feature>
<dbReference type="EMBL" id="CDPU01000038">
    <property type="protein sequence ID" value="CEO53913.1"/>
    <property type="molecule type" value="Genomic_DNA"/>
</dbReference>